<dbReference type="RefSeq" id="WP_200271168.1">
    <property type="nucleotide sequence ID" value="NZ_JAENIJ010000019.1"/>
</dbReference>
<name>A0A934SBR1_9BACT</name>
<reference evidence="4" key="1">
    <citation type="submission" date="2021-01" db="EMBL/GenBank/DDBJ databases">
        <title>Modified the classification status of verrucomicrobia.</title>
        <authorList>
            <person name="Feng X."/>
        </authorList>
    </citation>
    <scope>NUCLEOTIDE SEQUENCE</scope>
    <source>
        <strain evidence="4">KCTC 22041</strain>
    </source>
</reference>
<dbReference type="EMBL" id="JAENIJ010000019">
    <property type="protein sequence ID" value="MBK1883242.1"/>
    <property type="molecule type" value="Genomic_DNA"/>
</dbReference>
<dbReference type="InterPro" id="IPR018392">
    <property type="entry name" value="LysM"/>
</dbReference>
<feature type="region of interest" description="Disordered" evidence="2">
    <location>
        <begin position="189"/>
        <end position="251"/>
    </location>
</feature>
<organism evidence="4 5">
    <name type="scientific">Luteolibacter pohnpeiensis</name>
    <dbReference type="NCBI Taxonomy" id="454153"/>
    <lineage>
        <taxon>Bacteria</taxon>
        <taxon>Pseudomonadati</taxon>
        <taxon>Verrucomicrobiota</taxon>
        <taxon>Verrucomicrobiia</taxon>
        <taxon>Verrucomicrobiales</taxon>
        <taxon>Verrucomicrobiaceae</taxon>
        <taxon>Luteolibacter</taxon>
    </lineage>
</organism>
<feature type="compositionally biased region" description="Pro residues" evidence="2">
    <location>
        <begin position="214"/>
        <end position="225"/>
    </location>
</feature>
<evidence type="ECO:0000259" key="3">
    <source>
        <dbReference type="PROSITE" id="PS51782"/>
    </source>
</evidence>
<evidence type="ECO:0000313" key="5">
    <source>
        <dbReference type="Proteomes" id="UP000603141"/>
    </source>
</evidence>
<feature type="domain" description="LysM" evidence="3">
    <location>
        <begin position="83"/>
        <end position="127"/>
    </location>
</feature>
<evidence type="ECO:0000313" key="4">
    <source>
        <dbReference type="EMBL" id="MBK1883242.1"/>
    </source>
</evidence>
<evidence type="ECO:0000256" key="2">
    <source>
        <dbReference type="SAM" id="MobiDB-lite"/>
    </source>
</evidence>
<dbReference type="Gene3D" id="3.10.350.10">
    <property type="entry name" value="LysM domain"/>
    <property type="match status" value="2"/>
</dbReference>
<dbReference type="PROSITE" id="PS51782">
    <property type="entry name" value="LYSM"/>
    <property type="match status" value="2"/>
</dbReference>
<comment type="caution">
    <text evidence="4">The sequence shown here is derived from an EMBL/GenBank/DDBJ whole genome shotgun (WGS) entry which is preliminary data.</text>
</comment>
<dbReference type="SUPFAM" id="SSF54106">
    <property type="entry name" value="LysM domain"/>
    <property type="match status" value="2"/>
</dbReference>
<protein>
    <submittedName>
        <fullName evidence="4">LysM peptidoglycan-binding domain-containing protein</fullName>
    </submittedName>
</protein>
<feature type="compositionally biased region" description="Polar residues" evidence="2">
    <location>
        <begin position="237"/>
        <end position="246"/>
    </location>
</feature>
<gene>
    <name evidence="4" type="ORF">JIN85_12520</name>
</gene>
<feature type="compositionally biased region" description="Basic and acidic residues" evidence="2">
    <location>
        <begin position="54"/>
        <end position="65"/>
    </location>
</feature>
<dbReference type="PANTHER" id="PTHR33734">
    <property type="entry name" value="LYSM DOMAIN-CONTAINING GPI-ANCHORED PROTEIN 2"/>
    <property type="match status" value="1"/>
</dbReference>
<dbReference type="CDD" id="cd00118">
    <property type="entry name" value="LysM"/>
    <property type="match status" value="2"/>
</dbReference>
<keyword evidence="5" id="KW-1185">Reference proteome</keyword>
<proteinExistence type="predicted"/>
<keyword evidence="1" id="KW-0175">Coiled coil</keyword>
<feature type="domain" description="LysM" evidence="3">
    <location>
        <begin position="154"/>
        <end position="198"/>
    </location>
</feature>
<accession>A0A934SBR1</accession>
<feature type="region of interest" description="Disordered" evidence="2">
    <location>
        <begin position="54"/>
        <end position="86"/>
    </location>
</feature>
<dbReference type="AlphaFoldDB" id="A0A934SBR1"/>
<dbReference type="PANTHER" id="PTHR33734:SF22">
    <property type="entry name" value="MEMBRANE-BOUND LYTIC MUREIN TRANSGLYCOSYLASE D"/>
    <property type="match status" value="1"/>
</dbReference>
<sequence length="301" mass="31567">MKSPIWLAASAMLLTAPLGLSKTELETLRSLCNEQERQIHQLEEENAHLRLLAGEKAKPRLEENSRGPSDSTRSEPSSSGKGQSYTIRSGDTLAAIARKYGTTVNQLTKANGIKNAGLISVGQVIVIPQASPAPQNASAPAAPAPSHQAADQDDIYIIKPGETFYSIAKAHGMSTDTLMAANPGVKASQLRTGQKLHLGRATSSQQIAKAEKPAPAPAPQAPSSPAPAKEASRQEAKTSTAQSTGGQPAIRSITVNGEMTYGEVANKYGVDVGRLNDLNGLNFADATLLAKGSELYIPAQP</sequence>
<feature type="coiled-coil region" evidence="1">
    <location>
        <begin position="25"/>
        <end position="52"/>
    </location>
</feature>
<dbReference type="InterPro" id="IPR036779">
    <property type="entry name" value="LysM_dom_sf"/>
</dbReference>
<dbReference type="Pfam" id="PF01476">
    <property type="entry name" value="LysM"/>
    <property type="match status" value="3"/>
</dbReference>
<evidence type="ECO:0000256" key="1">
    <source>
        <dbReference type="SAM" id="Coils"/>
    </source>
</evidence>
<dbReference type="SMART" id="SM00257">
    <property type="entry name" value="LysM"/>
    <property type="match status" value="3"/>
</dbReference>
<dbReference type="Proteomes" id="UP000603141">
    <property type="component" value="Unassembled WGS sequence"/>
</dbReference>
<feature type="compositionally biased region" description="Low complexity" evidence="2">
    <location>
        <begin position="69"/>
        <end position="79"/>
    </location>
</feature>